<dbReference type="EMBL" id="CADEAL010000657">
    <property type="protein sequence ID" value="CAB1423475.1"/>
    <property type="molecule type" value="Genomic_DNA"/>
</dbReference>
<dbReference type="AlphaFoldDB" id="A0A9N7U2U7"/>
<evidence type="ECO:0000256" key="4">
    <source>
        <dbReference type="ARBA" id="ARBA00022692"/>
    </source>
</evidence>
<keyword evidence="5 13" id="KW-1133">Transmembrane helix</keyword>
<dbReference type="GO" id="GO:0042552">
    <property type="term" value="P:myelination"/>
    <property type="evidence" value="ECO:0007669"/>
    <property type="project" value="TreeGrafter"/>
</dbReference>
<dbReference type="GO" id="GO:0016324">
    <property type="term" value="C:apical plasma membrane"/>
    <property type="evidence" value="ECO:0007669"/>
    <property type="project" value="UniProtKB-SubCell"/>
</dbReference>
<proteinExistence type="inferred from homology"/>
<keyword evidence="4 11" id="KW-0812">Transmembrane</keyword>
<comment type="subunit">
    <text evidence="2">Forms oligomers.</text>
</comment>
<evidence type="ECO:0000256" key="11">
    <source>
        <dbReference type="PROSITE-ProRule" id="PRU00581"/>
    </source>
</evidence>
<evidence type="ECO:0000256" key="10">
    <source>
        <dbReference type="ARBA" id="ARBA00050050"/>
    </source>
</evidence>
<comment type="similarity">
    <text evidence="7">Belongs to the MAL family.</text>
</comment>
<evidence type="ECO:0000256" key="13">
    <source>
        <dbReference type="SAM" id="Phobius"/>
    </source>
</evidence>
<feature type="transmembrane region" description="Helical" evidence="13">
    <location>
        <begin position="76"/>
        <end position="100"/>
    </location>
</feature>
<dbReference type="PRINTS" id="PR01884">
    <property type="entry name" value="MALPROTEIN"/>
</dbReference>
<dbReference type="InterPro" id="IPR050578">
    <property type="entry name" value="MARVEL-CKLF_proteins"/>
</dbReference>
<comment type="subcellular location">
    <subcellularLocation>
        <location evidence="1">Apical cell membrane</location>
        <topology evidence="1">Multi-pass membrane protein</topology>
    </subcellularLocation>
    <subcellularLocation>
        <location evidence="8">Myelin membrane</location>
        <topology evidence="8">Multi-pass membrane protein</topology>
    </subcellularLocation>
</comment>
<keyword evidence="16" id="KW-1185">Reference proteome</keyword>
<accession>A0A9N7U2U7</accession>
<dbReference type="Pfam" id="PF01284">
    <property type="entry name" value="MARVEL"/>
    <property type="match status" value="1"/>
</dbReference>
<evidence type="ECO:0000256" key="8">
    <source>
        <dbReference type="ARBA" id="ARBA00049979"/>
    </source>
</evidence>
<dbReference type="PANTHER" id="PTHR22776:SF9">
    <property type="entry name" value="PLASMOLIPIN"/>
    <property type="match status" value="1"/>
</dbReference>
<dbReference type="PROSITE" id="PS51225">
    <property type="entry name" value="MARVEL"/>
    <property type="match status" value="1"/>
</dbReference>
<reference evidence="15" key="1">
    <citation type="submission" date="2020-03" db="EMBL/GenBank/DDBJ databases">
        <authorList>
            <person name="Weist P."/>
        </authorList>
    </citation>
    <scope>NUCLEOTIDE SEQUENCE</scope>
</reference>
<evidence type="ECO:0000313" key="15">
    <source>
        <dbReference type="EMBL" id="CAB1423475.1"/>
    </source>
</evidence>
<evidence type="ECO:0000256" key="5">
    <source>
        <dbReference type="ARBA" id="ARBA00022989"/>
    </source>
</evidence>
<comment type="caution">
    <text evidence="15">The sequence shown here is derived from an EMBL/GenBank/DDBJ whole genome shotgun (WGS) entry which is preliminary data.</text>
</comment>
<keyword evidence="3" id="KW-1003">Cell membrane</keyword>
<evidence type="ECO:0000256" key="3">
    <source>
        <dbReference type="ARBA" id="ARBA00022475"/>
    </source>
</evidence>
<dbReference type="Proteomes" id="UP001153269">
    <property type="component" value="Unassembled WGS sequence"/>
</dbReference>
<protein>
    <recommendedName>
        <fullName evidence="9">Plasmolipin</fullName>
    </recommendedName>
    <alternativeName>
        <fullName evidence="10">Plasma membrane proteolipid</fullName>
    </alternativeName>
</protein>
<evidence type="ECO:0000256" key="2">
    <source>
        <dbReference type="ARBA" id="ARBA00011815"/>
    </source>
</evidence>
<evidence type="ECO:0000256" key="1">
    <source>
        <dbReference type="ARBA" id="ARBA00004424"/>
    </source>
</evidence>
<feature type="transmembrane region" description="Helical" evidence="13">
    <location>
        <begin position="112"/>
        <end position="134"/>
    </location>
</feature>
<evidence type="ECO:0000256" key="7">
    <source>
        <dbReference type="ARBA" id="ARBA00034721"/>
    </source>
</evidence>
<evidence type="ECO:0000256" key="12">
    <source>
        <dbReference type="SAM" id="MobiDB-lite"/>
    </source>
</evidence>
<feature type="domain" description="MARVEL" evidence="14">
    <location>
        <begin position="42"/>
        <end position="172"/>
    </location>
</feature>
<gene>
    <name evidence="15" type="ORF">PLEPLA_LOCUS11395</name>
</gene>
<dbReference type="PANTHER" id="PTHR22776">
    <property type="entry name" value="MARVEL-CONTAINING POTENTIAL LIPID RAFT-ASSOCIATED PROTEIN"/>
    <property type="match status" value="1"/>
</dbReference>
<evidence type="ECO:0000256" key="9">
    <source>
        <dbReference type="ARBA" id="ARBA00050024"/>
    </source>
</evidence>
<name>A0A9N7U2U7_PLEPL</name>
<dbReference type="GO" id="GO:0043209">
    <property type="term" value="C:myelin sheath"/>
    <property type="evidence" value="ECO:0007669"/>
    <property type="project" value="UniProtKB-SubCell"/>
</dbReference>
<feature type="transmembrane region" description="Helical" evidence="13">
    <location>
        <begin position="140"/>
        <end position="162"/>
    </location>
</feature>
<feature type="compositionally biased region" description="Low complexity" evidence="12">
    <location>
        <begin position="13"/>
        <end position="25"/>
    </location>
</feature>
<evidence type="ECO:0000313" key="16">
    <source>
        <dbReference type="Proteomes" id="UP001153269"/>
    </source>
</evidence>
<feature type="region of interest" description="Disordered" evidence="12">
    <location>
        <begin position="1"/>
        <end position="25"/>
    </location>
</feature>
<organism evidence="15 16">
    <name type="scientific">Pleuronectes platessa</name>
    <name type="common">European plaice</name>
    <dbReference type="NCBI Taxonomy" id="8262"/>
    <lineage>
        <taxon>Eukaryota</taxon>
        <taxon>Metazoa</taxon>
        <taxon>Chordata</taxon>
        <taxon>Craniata</taxon>
        <taxon>Vertebrata</taxon>
        <taxon>Euteleostomi</taxon>
        <taxon>Actinopterygii</taxon>
        <taxon>Neopterygii</taxon>
        <taxon>Teleostei</taxon>
        <taxon>Neoteleostei</taxon>
        <taxon>Acanthomorphata</taxon>
        <taxon>Carangaria</taxon>
        <taxon>Pleuronectiformes</taxon>
        <taxon>Pleuronectoidei</taxon>
        <taxon>Pleuronectidae</taxon>
        <taxon>Pleuronectes</taxon>
    </lineage>
</organism>
<dbReference type="GO" id="GO:0019911">
    <property type="term" value="F:structural constituent of myelin sheath"/>
    <property type="evidence" value="ECO:0007669"/>
    <property type="project" value="TreeGrafter"/>
</dbReference>
<dbReference type="InterPro" id="IPR013295">
    <property type="entry name" value="MAL"/>
</dbReference>
<feature type="transmembrane region" description="Helical" evidence="13">
    <location>
        <begin position="46"/>
        <end position="64"/>
    </location>
</feature>
<evidence type="ECO:0000256" key="6">
    <source>
        <dbReference type="ARBA" id="ARBA00023136"/>
    </source>
</evidence>
<dbReference type="InterPro" id="IPR008253">
    <property type="entry name" value="Marvel"/>
</dbReference>
<dbReference type="OrthoDB" id="6258237at2759"/>
<evidence type="ECO:0000259" key="14">
    <source>
        <dbReference type="PROSITE" id="PS51225"/>
    </source>
</evidence>
<keyword evidence="6 11" id="KW-0472">Membrane</keyword>
<sequence length="185" mass="20123">MADFPSKVVTETSSPNSQNSQQGGNRLRGLAANVTTKMDVVFIRSIPAILMITEIVMGLLQWALIASTNYTHVPAYGWVMFVAVTLWILTTILFFMLLFGAQRKLSAVPWPLTVMAYNGIATVLYLSAFLANAATVNMFYYFYGHIAAAAFFGAVVTLAYAASAFFSYLDWKDDGGNAASSTVPT</sequence>